<evidence type="ECO:0000256" key="1">
    <source>
        <dbReference type="SAM" id="MobiDB-lite"/>
    </source>
</evidence>
<dbReference type="Proteomes" id="UP000003688">
    <property type="component" value="Unassembled WGS sequence"/>
</dbReference>
<dbReference type="AlphaFoldDB" id="B9XJI1"/>
<evidence type="ECO:0000313" key="3">
    <source>
        <dbReference type="Proteomes" id="UP000003688"/>
    </source>
</evidence>
<gene>
    <name evidence="2" type="ORF">Cflav_PD3101</name>
</gene>
<evidence type="ECO:0000313" key="2">
    <source>
        <dbReference type="EMBL" id="EEF60042.1"/>
    </source>
</evidence>
<reference evidence="2 3" key="1">
    <citation type="journal article" date="2011" name="J. Bacteriol.">
        <title>Genome sequence of 'Pedosphaera parvula' Ellin514, an aerobic Verrucomicrobial isolate from pasture soil.</title>
        <authorList>
            <person name="Kant R."/>
            <person name="van Passel M.W."/>
            <person name="Sangwan P."/>
            <person name="Palva A."/>
            <person name="Lucas S."/>
            <person name="Copeland A."/>
            <person name="Lapidus A."/>
            <person name="Glavina Del Rio T."/>
            <person name="Dalin E."/>
            <person name="Tice H."/>
            <person name="Bruce D."/>
            <person name="Goodwin L."/>
            <person name="Pitluck S."/>
            <person name="Chertkov O."/>
            <person name="Larimer F.W."/>
            <person name="Land M.L."/>
            <person name="Hauser L."/>
            <person name="Brettin T.S."/>
            <person name="Detter J.C."/>
            <person name="Han S."/>
            <person name="de Vos W.M."/>
            <person name="Janssen P.H."/>
            <person name="Smidt H."/>
        </authorList>
    </citation>
    <scope>NUCLEOTIDE SEQUENCE [LARGE SCALE GENOMIC DNA]</scope>
    <source>
        <strain evidence="2 3">Ellin514</strain>
    </source>
</reference>
<proteinExistence type="predicted"/>
<protein>
    <submittedName>
        <fullName evidence="2">Uncharacterized protein</fullName>
    </submittedName>
</protein>
<organism evidence="2 3">
    <name type="scientific">Pedosphaera parvula (strain Ellin514)</name>
    <dbReference type="NCBI Taxonomy" id="320771"/>
    <lineage>
        <taxon>Bacteria</taxon>
        <taxon>Pseudomonadati</taxon>
        <taxon>Verrucomicrobiota</taxon>
        <taxon>Pedosphaerae</taxon>
        <taxon>Pedosphaerales</taxon>
        <taxon>Pedosphaeraceae</taxon>
        <taxon>Pedosphaera</taxon>
    </lineage>
</organism>
<dbReference type="EMBL" id="ABOX02000021">
    <property type="protein sequence ID" value="EEF60042.1"/>
    <property type="molecule type" value="Genomic_DNA"/>
</dbReference>
<sequence length="100" mass="10931">MPAGNNISEANRLQASSPVDVTESGPSPSRSIQVKNPAQASAANVKAKTETRAARDAERKIQMVEQAVARIRNQKPKIMIKSMCVEWINYSIIRKGLLPS</sequence>
<comment type="caution">
    <text evidence="2">The sequence shown here is derived from an EMBL/GenBank/DDBJ whole genome shotgun (WGS) entry which is preliminary data.</text>
</comment>
<feature type="compositionally biased region" description="Basic and acidic residues" evidence="1">
    <location>
        <begin position="47"/>
        <end position="57"/>
    </location>
</feature>
<accession>B9XJI1</accession>
<keyword evidence="3" id="KW-1185">Reference proteome</keyword>
<name>B9XJI1_PEDPL</name>
<feature type="compositionally biased region" description="Polar residues" evidence="1">
    <location>
        <begin position="1"/>
        <end position="42"/>
    </location>
</feature>
<feature type="region of interest" description="Disordered" evidence="1">
    <location>
        <begin position="1"/>
        <end position="57"/>
    </location>
</feature>